<accession>A0A420HCG3</accession>
<evidence type="ECO:0000256" key="1">
    <source>
        <dbReference type="SAM" id="Phobius"/>
    </source>
</evidence>
<comment type="caution">
    <text evidence="2">The sequence shown here is derived from an EMBL/GenBank/DDBJ whole genome shotgun (WGS) entry which is preliminary data.</text>
</comment>
<dbReference type="OrthoDB" id="3489571at2759"/>
<sequence>MILLSNPLICIITETFRFLVKFDINPDCFLVAVTMYFSSTPIFIALLGYQLVAAEIYKNIYCVSVKSRSDVKDDVKSSNNDWIPNDEATEQACSSYKRRNEGNKEHWERCPDCETTILNEVLQCKSHTARINDIYFQEYCKLFGASYSEPRATGKISWWSTLKQRLKTFFAWK</sequence>
<proteinExistence type="predicted"/>
<keyword evidence="1" id="KW-0812">Transmembrane</keyword>
<dbReference type="EMBL" id="MCFK01009249">
    <property type="protein sequence ID" value="RKF55085.1"/>
    <property type="molecule type" value="Genomic_DNA"/>
</dbReference>
<keyword evidence="1" id="KW-1133">Transmembrane helix</keyword>
<gene>
    <name evidence="2" type="ORF">OnM2_092055</name>
</gene>
<evidence type="ECO:0000313" key="3">
    <source>
        <dbReference type="Proteomes" id="UP000286134"/>
    </source>
</evidence>
<feature type="transmembrane region" description="Helical" evidence="1">
    <location>
        <begin position="29"/>
        <end position="49"/>
    </location>
</feature>
<dbReference type="AlphaFoldDB" id="A0A420HCG3"/>
<name>A0A420HCG3_9PEZI</name>
<reference evidence="2 3" key="1">
    <citation type="journal article" date="2018" name="BMC Genomics">
        <title>Comparative genome analyses reveal sequence features reflecting distinct modes of host-adaptation between dicot and monocot powdery mildew.</title>
        <authorList>
            <person name="Wu Y."/>
            <person name="Ma X."/>
            <person name="Pan Z."/>
            <person name="Kale S.D."/>
            <person name="Song Y."/>
            <person name="King H."/>
            <person name="Zhang Q."/>
            <person name="Presley C."/>
            <person name="Deng X."/>
            <person name="Wei C.I."/>
            <person name="Xiao S."/>
        </authorList>
    </citation>
    <scope>NUCLEOTIDE SEQUENCE [LARGE SCALE GENOMIC DNA]</scope>
    <source>
        <strain evidence="2">UMSG2</strain>
    </source>
</reference>
<evidence type="ECO:0000313" key="2">
    <source>
        <dbReference type="EMBL" id="RKF55085.1"/>
    </source>
</evidence>
<protein>
    <submittedName>
        <fullName evidence="2">CSEP0045 putative effector protein</fullName>
    </submittedName>
</protein>
<dbReference type="Proteomes" id="UP000286134">
    <property type="component" value="Unassembled WGS sequence"/>
</dbReference>
<organism evidence="2 3">
    <name type="scientific">Erysiphe neolycopersici</name>
    <dbReference type="NCBI Taxonomy" id="212602"/>
    <lineage>
        <taxon>Eukaryota</taxon>
        <taxon>Fungi</taxon>
        <taxon>Dikarya</taxon>
        <taxon>Ascomycota</taxon>
        <taxon>Pezizomycotina</taxon>
        <taxon>Leotiomycetes</taxon>
        <taxon>Erysiphales</taxon>
        <taxon>Erysiphaceae</taxon>
        <taxon>Erysiphe</taxon>
    </lineage>
</organism>
<keyword evidence="3" id="KW-1185">Reference proteome</keyword>
<keyword evidence="1" id="KW-0472">Membrane</keyword>